<gene>
    <name evidence="2" type="ORF">CQA53_08675</name>
</gene>
<name>A0A3D8IDM9_9HELI</name>
<keyword evidence="1" id="KW-0812">Transmembrane</keyword>
<sequence>MFFKYLSIAGIVLGVLLPLVVFIYSLNIGPYSGILFIFSLLYAPVVFFVFFALGLFSQIVYIFSTAKNPYKTLPKLQISYSEGKFIVEWSKNKQEYLMKVRFYNYHQTKPTLAKCEFYGQENKKLQNDKIIKLNNIASFENEYFALVSIALLVRLLQEYLEYDSLSTIPTTNAHSNDLWLESNIQNFERFNKAKSSVHNKYAKQSFKRFLVICFIVCGIFCAFWAYKHTRFNSQSICEAVSNGDIERTKTLLESGTPSFLFPAHNPNQRCYLKDKFMPGIYNLFGKKRESSPLLIAIDKRNIEMVKTLLAYNANALDTHILTESLQSEKILRLLLESESVAYADTKKLKEVLNNVLKASFFYDEKIDGKLAALLLKYGADFDKTIFQHALSYSNNEAILLFMNKRPLSSDILADTDTLLLAFEYANAEVIIRLAKAGAKADSKILHKAFMRDYNIGNNDEVDEYERIVRLAINLIRKEYGSIDKEQINSIFLQLHKLPSLRLAIEAGADINIQRKEGNTQLLDLLGMIKTHKSIIFLLENGANKEIRNTKGKNALDIFNERFKTNPYNTRDSHDLEDIQHIESLLTH</sequence>
<dbReference type="EMBL" id="NXLQ01000025">
    <property type="protein sequence ID" value="RDU63208.1"/>
    <property type="molecule type" value="Genomic_DNA"/>
</dbReference>
<comment type="caution">
    <text evidence="2">The sequence shown here is derived from an EMBL/GenBank/DDBJ whole genome shotgun (WGS) entry which is preliminary data.</text>
</comment>
<dbReference type="SUPFAM" id="SSF48403">
    <property type="entry name" value="Ankyrin repeat"/>
    <property type="match status" value="1"/>
</dbReference>
<dbReference type="OrthoDB" id="5365108at2"/>
<organism evidence="2 3">
    <name type="scientific">Helicobacter didelphidarum</name>
    <dbReference type="NCBI Taxonomy" id="2040648"/>
    <lineage>
        <taxon>Bacteria</taxon>
        <taxon>Pseudomonadati</taxon>
        <taxon>Campylobacterota</taxon>
        <taxon>Epsilonproteobacteria</taxon>
        <taxon>Campylobacterales</taxon>
        <taxon>Helicobacteraceae</taxon>
        <taxon>Helicobacter</taxon>
    </lineage>
</organism>
<evidence type="ECO:0000256" key="1">
    <source>
        <dbReference type="SAM" id="Phobius"/>
    </source>
</evidence>
<proteinExistence type="predicted"/>
<accession>A0A3D8IDM9</accession>
<keyword evidence="1" id="KW-1133">Transmembrane helix</keyword>
<keyword evidence="1" id="KW-0472">Membrane</keyword>
<dbReference type="InterPro" id="IPR036770">
    <property type="entry name" value="Ankyrin_rpt-contain_sf"/>
</dbReference>
<reference evidence="2 3" key="1">
    <citation type="submission" date="2018-04" db="EMBL/GenBank/DDBJ databases">
        <title>Novel Campyloabacter and Helicobacter Species and Strains.</title>
        <authorList>
            <person name="Mannion A.J."/>
            <person name="Shen Z."/>
            <person name="Fox J.G."/>
        </authorList>
    </citation>
    <scope>NUCLEOTIDE SEQUENCE [LARGE SCALE GENOMIC DNA]</scope>
    <source>
        <strain evidence="2 3">MIT 17-337</strain>
    </source>
</reference>
<evidence type="ECO:0000313" key="2">
    <source>
        <dbReference type="EMBL" id="RDU63208.1"/>
    </source>
</evidence>
<feature type="transmembrane region" description="Helical" evidence="1">
    <location>
        <begin position="34"/>
        <end position="63"/>
    </location>
</feature>
<feature type="transmembrane region" description="Helical" evidence="1">
    <location>
        <begin position="7"/>
        <end position="28"/>
    </location>
</feature>
<dbReference type="Proteomes" id="UP000256379">
    <property type="component" value="Unassembled WGS sequence"/>
</dbReference>
<keyword evidence="3" id="KW-1185">Reference proteome</keyword>
<dbReference type="RefSeq" id="WP_115543609.1">
    <property type="nucleotide sequence ID" value="NZ_NXLQ01000025.1"/>
</dbReference>
<dbReference type="Gene3D" id="1.25.40.20">
    <property type="entry name" value="Ankyrin repeat-containing domain"/>
    <property type="match status" value="2"/>
</dbReference>
<feature type="transmembrane region" description="Helical" evidence="1">
    <location>
        <begin position="209"/>
        <end position="226"/>
    </location>
</feature>
<protein>
    <submittedName>
        <fullName evidence="2">Uncharacterized protein</fullName>
    </submittedName>
</protein>
<dbReference type="AlphaFoldDB" id="A0A3D8IDM9"/>
<evidence type="ECO:0000313" key="3">
    <source>
        <dbReference type="Proteomes" id="UP000256379"/>
    </source>
</evidence>